<dbReference type="EMBL" id="CP036280">
    <property type="protein sequence ID" value="QDU71759.1"/>
    <property type="molecule type" value="Genomic_DNA"/>
</dbReference>
<dbReference type="SUPFAM" id="SSF54211">
    <property type="entry name" value="Ribosomal protein S5 domain 2-like"/>
    <property type="match status" value="1"/>
</dbReference>
<feature type="compositionally biased region" description="Basic and acidic residues" evidence="10">
    <location>
        <begin position="212"/>
        <end position="240"/>
    </location>
</feature>
<proteinExistence type="inferred from homology"/>
<evidence type="ECO:0000313" key="13">
    <source>
        <dbReference type="Proteomes" id="UP000320386"/>
    </source>
</evidence>
<dbReference type="HAMAP" id="MF_01307_B">
    <property type="entry name" value="Ribosomal_uS5_B"/>
    <property type="match status" value="1"/>
</dbReference>
<accession>A0A518BXQ2</accession>
<dbReference type="NCBIfam" id="TIGR01021">
    <property type="entry name" value="rpsE_bact"/>
    <property type="match status" value="1"/>
</dbReference>
<evidence type="ECO:0000256" key="5">
    <source>
        <dbReference type="ARBA" id="ARBA00022980"/>
    </source>
</evidence>
<reference evidence="12 13" key="1">
    <citation type="submission" date="2019-02" db="EMBL/GenBank/DDBJ databases">
        <title>Deep-cultivation of Planctomycetes and their phenomic and genomic characterization uncovers novel biology.</title>
        <authorList>
            <person name="Wiegand S."/>
            <person name="Jogler M."/>
            <person name="Boedeker C."/>
            <person name="Pinto D."/>
            <person name="Vollmers J."/>
            <person name="Rivas-Marin E."/>
            <person name="Kohn T."/>
            <person name="Peeters S.H."/>
            <person name="Heuer A."/>
            <person name="Rast P."/>
            <person name="Oberbeckmann S."/>
            <person name="Bunk B."/>
            <person name="Jeske O."/>
            <person name="Meyerdierks A."/>
            <person name="Storesund J.E."/>
            <person name="Kallscheuer N."/>
            <person name="Luecker S."/>
            <person name="Lage O.M."/>
            <person name="Pohl T."/>
            <person name="Merkel B.J."/>
            <person name="Hornburger P."/>
            <person name="Mueller R.-W."/>
            <person name="Bruemmer F."/>
            <person name="Labrenz M."/>
            <person name="Spormann A.M."/>
            <person name="Op den Camp H."/>
            <person name="Overmann J."/>
            <person name="Amann R."/>
            <person name="Jetten M.S.M."/>
            <person name="Mascher T."/>
            <person name="Medema M.H."/>
            <person name="Devos D.P."/>
            <person name="Kaster A.-K."/>
            <person name="Ovreas L."/>
            <person name="Rohde M."/>
            <person name="Galperin M.Y."/>
            <person name="Jogler C."/>
        </authorList>
    </citation>
    <scope>NUCLEOTIDE SEQUENCE [LARGE SCALE GENOMIC DNA]</scope>
    <source>
        <strain evidence="12 13">Pan265</strain>
    </source>
</reference>
<dbReference type="Gene3D" id="3.30.230.10">
    <property type="match status" value="1"/>
</dbReference>
<dbReference type="InterPro" id="IPR005324">
    <property type="entry name" value="Ribosomal_uS5_C"/>
</dbReference>
<comment type="function">
    <text evidence="8">With S4 and S12 plays an important role in translational accuracy.</text>
</comment>
<dbReference type="InterPro" id="IPR020568">
    <property type="entry name" value="Ribosomal_Su5_D2-typ_SF"/>
</dbReference>
<dbReference type="InterPro" id="IPR000851">
    <property type="entry name" value="Ribosomal_uS5"/>
</dbReference>
<evidence type="ECO:0000256" key="4">
    <source>
        <dbReference type="ARBA" id="ARBA00022884"/>
    </source>
</evidence>
<keyword evidence="13" id="KW-1185">Reference proteome</keyword>
<comment type="function">
    <text evidence="1 8">Located at the back of the 30S subunit body where it stabilizes the conformation of the head with respect to the body.</text>
</comment>
<keyword evidence="6 8" id="KW-0687">Ribonucleoprotein</keyword>
<dbReference type="SUPFAM" id="SSF54768">
    <property type="entry name" value="dsRNA-binding domain-like"/>
    <property type="match status" value="1"/>
</dbReference>
<dbReference type="AlphaFoldDB" id="A0A518BXQ2"/>
<dbReference type="Pfam" id="PF00333">
    <property type="entry name" value="Ribosomal_S5"/>
    <property type="match status" value="1"/>
</dbReference>
<dbReference type="InterPro" id="IPR005712">
    <property type="entry name" value="Ribosomal_uS5_bac-type"/>
</dbReference>
<dbReference type="PANTHER" id="PTHR48277">
    <property type="entry name" value="MITOCHONDRIAL RIBOSOMAL PROTEIN S5"/>
    <property type="match status" value="1"/>
</dbReference>
<dbReference type="KEGG" id="mcad:Pan265_16120"/>
<dbReference type="GO" id="GO:0015935">
    <property type="term" value="C:small ribosomal subunit"/>
    <property type="evidence" value="ECO:0007669"/>
    <property type="project" value="InterPro"/>
</dbReference>
<dbReference type="OrthoDB" id="9809045at2"/>
<protein>
    <recommendedName>
        <fullName evidence="7 8">Small ribosomal subunit protein uS5</fullName>
    </recommendedName>
</protein>
<dbReference type="Gene3D" id="3.30.160.20">
    <property type="match status" value="1"/>
</dbReference>
<evidence type="ECO:0000256" key="9">
    <source>
        <dbReference type="RuleBase" id="RU003823"/>
    </source>
</evidence>
<keyword evidence="4 8" id="KW-0694">RNA-binding</keyword>
<dbReference type="InterPro" id="IPR014721">
    <property type="entry name" value="Ribsml_uS5_D2-typ_fold_subgr"/>
</dbReference>
<keyword evidence="5 8" id="KW-0689">Ribosomal protein</keyword>
<comment type="domain">
    <text evidence="8">The N-terminal domain interacts with the head of the 30S subunit; the C-terminal domain interacts with the body and contacts protein S4. The interaction surface between S4 and S5 is involved in control of translational fidelity.</text>
</comment>
<keyword evidence="3 8" id="KW-0699">rRNA-binding</keyword>
<feature type="region of interest" description="Disordered" evidence="10">
    <location>
        <begin position="206"/>
        <end position="267"/>
    </location>
</feature>
<name>A0A518BXQ2_9BACT</name>
<dbReference type="GO" id="GO:0003735">
    <property type="term" value="F:structural constituent of ribosome"/>
    <property type="evidence" value="ECO:0007669"/>
    <property type="project" value="UniProtKB-UniRule"/>
</dbReference>
<evidence type="ECO:0000256" key="2">
    <source>
        <dbReference type="ARBA" id="ARBA00008945"/>
    </source>
</evidence>
<dbReference type="Pfam" id="PF03719">
    <property type="entry name" value="Ribosomal_S5_C"/>
    <property type="match status" value="1"/>
</dbReference>
<organism evidence="12 13">
    <name type="scientific">Mucisphaera calidilacus</name>
    <dbReference type="NCBI Taxonomy" id="2527982"/>
    <lineage>
        <taxon>Bacteria</taxon>
        <taxon>Pseudomonadati</taxon>
        <taxon>Planctomycetota</taxon>
        <taxon>Phycisphaerae</taxon>
        <taxon>Phycisphaerales</taxon>
        <taxon>Phycisphaeraceae</taxon>
        <taxon>Mucisphaera</taxon>
    </lineage>
</organism>
<evidence type="ECO:0000256" key="8">
    <source>
        <dbReference type="HAMAP-Rule" id="MF_01307"/>
    </source>
</evidence>
<evidence type="ECO:0000256" key="7">
    <source>
        <dbReference type="ARBA" id="ARBA00035255"/>
    </source>
</evidence>
<dbReference type="PROSITE" id="PS50881">
    <property type="entry name" value="S5_DSRBD"/>
    <property type="match status" value="1"/>
</dbReference>
<feature type="domain" description="S5 DRBM" evidence="11">
    <location>
        <begin position="12"/>
        <end position="75"/>
    </location>
</feature>
<dbReference type="GO" id="GO:0006412">
    <property type="term" value="P:translation"/>
    <property type="evidence" value="ECO:0007669"/>
    <property type="project" value="UniProtKB-UniRule"/>
</dbReference>
<dbReference type="PANTHER" id="PTHR48277:SF1">
    <property type="entry name" value="MITOCHONDRIAL RIBOSOMAL PROTEIN S5"/>
    <property type="match status" value="1"/>
</dbReference>
<evidence type="ECO:0000256" key="10">
    <source>
        <dbReference type="SAM" id="MobiDB-lite"/>
    </source>
</evidence>
<comment type="similarity">
    <text evidence="2 8 9">Belongs to the universal ribosomal protein uS5 family.</text>
</comment>
<evidence type="ECO:0000313" key="12">
    <source>
        <dbReference type="EMBL" id="QDU71759.1"/>
    </source>
</evidence>
<feature type="compositionally biased region" description="Basic and acidic residues" evidence="10">
    <location>
        <begin position="249"/>
        <end position="267"/>
    </location>
</feature>
<dbReference type="Proteomes" id="UP000320386">
    <property type="component" value="Chromosome"/>
</dbReference>
<evidence type="ECO:0000256" key="1">
    <source>
        <dbReference type="ARBA" id="ARBA00003093"/>
    </source>
</evidence>
<dbReference type="InterPro" id="IPR013810">
    <property type="entry name" value="Ribosomal_uS5_N"/>
</dbReference>
<sequence>MAEVIEQAGQTLESTTVGIFRTASVVKGGRRFSFAALVVVGDRQGSVGIGYGKAPGVPAAIEKAQKDARKNVFKVHLKGGTLPHPVTGRFLSSKVRLLPAAPGTGVIAGGTVRAVLEMAGVQDCLTKAYGSTNKKNLTKAVIEGLRDLRLRDEIADMRGVTIEKSTVDEMLEAGQVAALQAEAKAKVAAERIQASLAEQKAADEAAAAAAPKVEEPKAEEAPAEEAKAEEAPAEEAKPEGEAQAEAPAEEAKAEEPQSEEEPKKDGE</sequence>
<dbReference type="GO" id="GO:0019843">
    <property type="term" value="F:rRNA binding"/>
    <property type="evidence" value="ECO:0007669"/>
    <property type="project" value="UniProtKB-UniRule"/>
</dbReference>
<dbReference type="GO" id="GO:0005737">
    <property type="term" value="C:cytoplasm"/>
    <property type="evidence" value="ECO:0007669"/>
    <property type="project" value="UniProtKB-ARBA"/>
</dbReference>
<evidence type="ECO:0000256" key="6">
    <source>
        <dbReference type="ARBA" id="ARBA00023274"/>
    </source>
</evidence>
<dbReference type="PROSITE" id="PS00585">
    <property type="entry name" value="RIBOSOMAL_S5"/>
    <property type="match status" value="1"/>
</dbReference>
<dbReference type="FunFam" id="3.30.230.10:FF:000002">
    <property type="entry name" value="30S ribosomal protein S5"/>
    <property type="match status" value="1"/>
</dbReference>
<gene>
    <name evidence="8 12" type="primary">rpsE</name>
    <name evidence="12" type="ORF">Pan265_16120</name>
</gene>
<evidence type="ECO:0000256" key="3">
    <source>
        <dbReference type="ARBA" id="ARBA00022730"/>
    </source>
</evidence>
<comment type="subunit">
    <text evidence="8">Part of the 30S ribosomal subunit. Contacts proteins S4 and S8.</text>
</comment>
<evidence type="ECO:0000259" key="11">
    <source>
        <dbReference type="PROSITE" id="PS50881"/>
    </source>
</evidence>
<dbReference type="InterPro" id="IPR018192">
    <property type="entry name" value="Ribosomal_uS5_N_CS"/>
</dbReference>